<dbReference type="SUPFAM" id="SSF52833">
    <property type="entry name" value="Thioredoxin-like"/>
    <property type="match status" value="1"/>
</dbReference>
<protein>
    <submittedName>
        <fullName evidence="4">Glutathione peroxidase</fullName>
    </submittedName>
</protein>
<dbReference type="InterPro" id="IPR036249">
    <property type="entry name" value="Thioredoxin-like_sf"/>
</dbReference>
<evidence type="ECO:0000256" key="1">
    <source>
        <dbReference type="ARBA" id="ARBA00006926"/>
    </source>
</evidence>
<gene>
    <name evidence="4" type="ORF">YM304_21440</name>
</gene>
<reference evidence="4 5" key="1">
    <citation type="journal article" date="2013" name="Int. J. Syst. Evol. Microbiol.">
        <title>Ilumatobacter nonamiense sp. nov. and Ilumatobacter coccineum sp. nov., isolated from seashore sand.</title>
        <authorList>
            <person name="Matsumoto A."/>
            <person name="Kasai H."/>
            <person name="Matsuo Y."/>
            <person name="Shizuri Y."/>
            <person name="Ichikawa N."/>
            <person name="Fujita N."/>
            <person name="Omura S."/>
            <person name="Takahashi Y."/>
        </authorList>
    </citation>
    <scope>NUCLEOTIDE SEQUENCE [LARGE SCALE GENOMIC DNA]</scope>
    <source>
        <strain evidence="5">NBRC 103263 / KCTC 29153 / YM16-304</strain>
    </source>
</reference>
<evidence type="ECO:0000256" key="2">
    <source>
        <dbReference type="ARBA" id="ARBA00022559"/>
    </source>
</evidence>
<sequence length="46" mass="5109">MRVGHRPTTVVEMKFHDITMTSITGDQVTFDDYKGKLVLVVNVASA</sequence>
<dbReference type="Proteomes" id="UP000011863">
    <property type="component" value="Chromosome"/>
</dbReference>
<dbReference type="EMBL" id="AP012057">
    <property type="protein sequence ID" value="BAN02458.1"/>
    <property type="molecule type" value="Genomic_DNA"/>
</dbReference>
<evidence type="ECO:0000256" key="3">
    <source>
        <dbReference type="ARBA" id="ARBA00023002"/>
    </source>
</evidence>
<comment type="similarity">
    <text evidence="1">Belongs to the glutathione peroxidase family.</text>
</comment>
<dbReference type="InterPro" id="IPR000889">
    <property type="entry name" value="Glutathione_peroxidase"/>
</dbReference>
<evidence type="ECO:0000313" key="4">
    <source>
        <dbReference type="EMBL" id="BAN02458.1"/>
    </source>
</evidence>
<keyword evidence="2 4" id="KW-0575">Peroxidase</keyword>
<proteinExistence type="inferred from homology"/>
<dbReference type="PROSITE" id="PS51355">
    <property type="entry name" value="GLUTATHIONE_PEROXID_3"/>
    <property type="match status" value="1"/>
</dbReference>
<organism evidence="4 5">
    <name type="scientific">Ilumatobacter coccineus (strain NBRC 103263 / KCTC 29153 / YM16-304)</name>
    <dbReference type="NCBI Taxonomy" id="1313172"/>
    <lineage>
        <taxon>Bacteria</taxon>
        <taxon>Bacillati</taxon>
        <taxon>Actinomycetota</taxon>
        <taxon>Acidimicrobiia</taxon>
        <taxon>Acidimicrobiales</taxon>
        <taxon>Ilumatobacteraceae</taxon>
        <taxon>Ilumatobacter</taxon>
    </lineage>
</organism>
<dbReference type="GO" id="GO:0004601">
    <property type="term" value="F:peroxidase activity"/>
    <property type="evidence" value="ECO:0007669"/>
    <property type="project" value="UniProtKB-KW"/>
</dbReference>
<dbReference type="GO" id="GO:0006979">
    <property type="term" value="P:response to oxidative stress"/>
    <property type="evidence" value="ECO:0007669"/>
    <property type="project" value="InterPro"/>
</dbReference>
<dbReference type="KEGG" id="aym:YM304_21440"/>
<dbReference type="AlphaFoldDB" id="A0A6C7ECV9"/>
<name>A0A6C7ECV9_ILUCY</name>
<evidence type="ECO:0000313" key="5">
    <source>
        <dbReference type="Proteomes" id="UP000011863"/>
    </source>
</evidence>
<keyword evidence="3" id="KW-0560">Oxidoreductase</keyword>
<keyword evidence="5" id="KW-1185">Reference proteome</keyword>
<dbReference type="Gene3D" id="3.40.30.10">
    <property type="entry name" value="Glutaredoxin"/>
    <property type="match status" value="1"/>
</dbReference>
<accession>A0A6C7ECV9</accession>